<evidence type="ECO:0000313" key="3">
    <source>
        <dbReference type="Proteomes" id="UP001157125"/>
    </source>
</evidence>
<sequence length="146" mass="15493">MEDDGLDGVALHVLGDGELFLAVELQREEGVGVLQRHHGGVAREDQVHGVGAVAVEDRGDLAGGTGAAGVALAEVGAGSGVENEPCQTWCLLEIRWWSQARQASTSHRRVDHVGVRQDPTSPWNPNSLPRVAYACPPGNARRCRDG</sequence>
<dbReference type="EMBL" id="BSUN01000001">
    <property type="protein sequence ID" value="GMA35027.1"/>
    <property type="molecule type" value="Genomic_DNA"/>
</dbReference>
<protein>
    <submittedName>
        <fullName evidence="2">Uncharacterized protein</fullName>
    </submittedName>
</protein>
<evidence type="ECO:0000313" key="2">
    <source>
        <dbReference type="EMBL" id="GMA35027.1"/>
    </source>
</evidence>
<name>A0ABQ6ICX0_9MICO</name>
<feature type="region of interest" description="Disordered" evidence="1">
    <location>
        <begin position="107"/>
        <end position="128"/>
    </location>
</feature>
<dbReference type="Proteomes" id="UP001157125">
    <property type="component" value="Unassembled WGS sequence"/>
</dbReference>
<organism evidence="2 3">
    <name type="scientific">Demequina litorisediminis</name>
    <dbReference type="NCBI Taxonomy" id="1849022"/>
    <lineage>
        <taxon>Bacteria</taxon>
        <taxon>Bacillati</taxon>
        <taxon>Actinomycetota</taxon>
        <taxon>Actinomycetes</taxon>
        <taxon>Micrococcales</taxon>
        <taxon>Demequinaceae</taxon>
        <taxon>Demequina</taxon>
    </lineage>
</organism>
<reference evidence="3" key="1">
    <citation type="journal article" date="2019" name="Int. J. Syst. Evol. Microbiol.">
        <title>The Global Catalogue of Microorganisms (GCM) 10K type strain sequencing project: providing services to taxonomists for standard genome sequencing and annotation.</title>
        <authorList>
            <consortium name="The Broad Institute Genomics Platform"/>
            <consortium name="The Broad Institute Genome Sequencing Center for Infectious Disease"/>
            <person name="Wu L."/>
            <person name="Ma J."/>
        </authorList>
    </citation>
    <scope>NUCLEOTIDE SEQUENCE [LARGE SCALE GENOMIC DNA]</scope>
    <source>
        <strain evidence="3">NBRC 112299</strain>
    </source>
</reference>
<feature type="compositionally biased region" description="Polar residues" evidence="1">
    <location>
        <begin position="118"/>
        <end position="127"/>
    </location>
</feature>
<evidence type="ECO:0000256" key="1">
    <source>
        <dbReference type="SAM" id="MobiDB-lite"/>
    </source>
</evidence>
<keyword evidence="3" id="KW-1185">Reference proteome</keyword>
<gene>
    <name evidence="2" type="ORF">GCM10025876_12310</name>
</gene>
<accession>A0ABQ6ICX0</accession>
<proteinExistence type="predicted"/>
<comment type="caution">
    <text evidence="2">The sequence shown here is derived from an EMBL/GenBank/DDBJ whole genome shotgun (WGS) entry which is preliminary data.</text>
</comment>